<feature type="region of interest" description="Disordered" evidence="1">
    <location>
        <begin position="101"/>
        <end position="120"/>
    </location>
</feature>
<evidence type="ECO:0008006" key="4">
    <source>
        <dbReference type="Google" id="ProtNLM"/>
    </source>
</evidence>
<dbReference type="EMBL" id="JADWDJ010000023">
    <property type="protein sequence ID" value="KAG5261846.1"/>
    <property type="molecule type" value="Genomic_DNA"/>
</dbReference>
<evidence type="ECO:0000313" key="3">
    <source>
        <dbReference type="Proteomes" id="UP000823561"/>
    </source>
</evidence>
<reference evidence="2" key="1">
    <citation type="submission" date="2020-10" db="EMBL/GenBank/DDBJ databases">
        <title>Chromosome-scale genome assembly of the Allis shad, Alosa alosa.</title>
        <authorList>
            <person name="Margot Z."/>
            <person name="Christophe K."/>
            <person name="Cabau C."/>
            <person name="Louis A."/>
            <person name="Berthelot C."/>
            <person name="Parey E."/>
            <person name="Roest Crollius H."/>
            <person name="Montfort J."/>
            <person name="Robinson-Rechavi M."/>
            <person name="Bucao C."/>
            <person name="Bouchez O."/>
            <person name="Gislard M."/>
            <person name="Lluch J."/>
            <person name="Milhes M."/>
            <person name="Lampietro C."/>
            <person name="Lopez Roques C."/>
            <person name="Donnadieu C."/>
            <person name="Braasch I."/>
            <person name="Desvignes T."/>
            <person name="Postlethwait J."/>
            <person name="Bobe J."/>
            <person name="Guiguen Y."/>
        </authorList>
    </citation>
    <scope>NUCLEOTIDE SEQUENCE</scope>
    <source>
        <strain evidence="2">M-15738</strain>
        <tissue evidence="2">Blood</tissue>
    </source>
</reference>
<proteinExistence type="predicted"/>
<dbReference type="AlphaFoldDB" id="A0AAV6FJM6"/>
<protein>
    <recommendedName>
        <fullName evidence="4">Secreted protein</fullName>
    </recommendedName>
</protein>
<sequence length="142" mass="16046">MHRPGPRLCLPFSPMLTNVAIAVQIFFVLPQLFPGSRCTRYSQGIKRVNNSLERNINIKYLTGCVPEQLRGRERKQMPLDVFWISHSGRSSMTWFGKSTGKPQCPGRRAKSPTASCSNTQLSRRSEPGLICCCLAVPAFRRY</sequence>
<evidence type="ECO:0000313" key="2">
    <source>
        <dbReference type="EMBL" id="KAG5261846.1"/>
    </source>
</evidence>
<dbReference type="Proteomes" id="UP000823561">
    <property type="component" value="Chromosome 23"/>
</dbReference>
<comment type="caution">
    <text evidence="2">The sequence shown here is derived from an EMBL/GenBank/DDBJ whole genome shotgun (WGS) entry which is preliminary data.</text>
</comment>
<keyword evidence="3" id="KW-1185">Reference proteome</keyword>
<name>A0AAV6FJM6_9TELE</name>
<evidence type="ECO:0000256" key="1">
    <source>
        <dbReference type="SAM" id="MobiDB-lite"/>
    </source>
</evidence>
<accession>A0AAV6FJM6</accession>
<gene>
    <name evidence="2" type="ORF">AALO_G00289220</name>
</gene>
<organism evidence="2 3">
    <name type="scientific">Alosa alosa</name>
    <name type="common">allis shad</name>
    <dbReference type="NCBI Taxonomy" id="278164"/>
    <lineage>
        <taxon>Eukaryota</taxon>
        <taxon>Metazoa</taxon>
        <taxon>Chordata</taxon>
        <taxon>Craniata</taxon>
        <taxon>Vertebrata</taxon>
        <taxon>Euteleostomi</taxon>
        <taxon>Actinopterygii</taxon>
        <taxon>Neopterygii</taxon>
        <taxon>Teleostei</taxon>
        <taxon>Clupei</taxon>
        <taxon>Clupeiformes</taxon>
        <taxon>Clupeoidei</taxon>
        <taxon>Clupeidae</taxon>
        <taxon>Alosa</taxon>
    </lineage>
</organism>